<evidence type="ECO:0000256" key="4">
    <source>
        <dbReference type="ARBA" id="ARBA00022679"/>
    </source>
</evidence>
<dbReference type="Gene3D" id="3.40.1010.10">
    <property type="entry name" value="Cobalt-precorrin-4 Transmethylase, Domain 1"/>
    <property type="match status" value="1"/>
</dbReference>
<dbReference type="UniPathway" id="UPA00148"/>
<proteinExistence type="predicted"/>
<comment type="pathway">
    <text evidence="1">Cofactor biosynthesis; adenosylcobalamin biosynthesis.</text>
</comment>
<dbReference type="GO" id="GO:0032259">
    <property type="term" value="P:methylation"/>
    <property type="evidence" value="ECO:0007669"/>
    <property type="project" value="UniProtKB-KW"/>
</dbReference>
<dbReference type="SUPFAM" id="SSF159664">
    <property type="entry name" value="CobE/GbiG C-terminal domain-like"/>
    <property type="match status" value="1"/>
</dbReference>
<keyword evidence="4 10" id="KW-0808">Transferase</keyword>
<dbReference type="NCBIfam" id="TIGR01466">
    <property type="entry name" value="cobJ_cbiH"/>
    <property type="match status" value="1"/>
</dbReference>
<evidence type="ECO:0000259" key="8">
    <source>
        <dbReference type="Pfam" id="PF01890"/>
    </source>
</evidence>
<dbReference type="OrthoDB" id="9772960at2"/>
<name>A0A211Z6A9_9PROT</name>
<dbReference type="GO" id="GO:0009236">
    <property type="term" value="P:cobalamin biosynthetic process"/>
    <property type="evidence" value="ECO:0007669"/>
    <property type="project" value="UniProtKB-UniPathway"/>
</dbReference>
<dbReference type="InterPro" id="IPR006363">
    <property type="entry name" value="Cbl_synth_CobJ/CibH_dom"/>
</dbReference>
<dbReference type="InterPro" id="IPR002750">
    <property type="entry name" value="CobE/GbiG_C"/>
</dbReference>
<dbReference type="EMBL" id="NHON01000112">
    <property type="protein sequence ID" value="OWJ60790.1"/>
    <property type="molecule type" value="Genomic_DNA"/>
</dbReference>
<reference evidence="11" key="1">
    <citation type="submission" date="2017-05" db="EMBL/GenBank/DDBJ databases">
        <authorList>
            <person name="Macchi M."/>
            <person name="Festa S."/>
            <person name="Coppotelli B.M."/>
            <person name="Morelli I.S."/>
        </authorList>
    </citation>
    <scope>NUCLEOTIDE SEQUENCE [LARGE SCALE GENOMIC DNA]</scope>
    <source>
        <strain evidence="11">I</strain>
    </source>
</reference>
<sequence>MTALITLTPGGLATAQRLKPLLPGSAIHAPSCRVTGADIAFGKLADHLRTLFAAGEPIIGLCAAGALIRILAPLLADKRSEPPVLAVAEDGSAVVPLLGGHHGANDLARQVAQILGIAPAITTAGDLRFGVALDDPPPGWRLSESSDYKSFAADLLAGETVRIDGDLPWLAEAGLPLDPAARKAIVASVRTPPADPDRLVFHPARLAVGVGCERGAEAAEIEALIRDTLAEAGLAPESVAALVSVDLKADEAGLQAAARTLGLPLRVFDPATLEAETPRLANPSEVVFREIGCHGVAEAAALAAAGEGGRLIVEKHKSRRATCAVAEAPSILDPGRIGRRRGTLALIGMGPGRSDWRAPEADRRIAAATDLVGYSLYIDLLGPAAAGKARHDYKLGEEELRVRAALDLAAEGRDVALICSGDAGIYAMGSLLWELIERGGRPDWRRVEVTTVPGISAMQAAASRIGAPLGHDFCAISLSDLMTPWPAIERRIAAAAQGDFVVAFYNPVSQRRRFQLARAQETLLGHRPAATPVVLGRNLGREGETLTVTTLGALTVDMVDMLTLVLVGSSESRALTLGDGTPRVYTPRGYGDKPEAQRA</sequence>
<comment type="caution">
    <text evidence="10">The sequence shown here is derived from an EMBL/GenBank/DDBJ whole genome shotgun (WGS) entry which is preliminary data.</text>
</comment>
<dbReference type="Proteomes" id="UP000196655">
    <property type="component" value="Unassembled WGS sequence"/>
</dbReference>
<keyword evidence="3 10" id="KW-0489">Methyltransferase</keyword>
<dbReference type="Gene3D" id="3.30.950.10">
    <property type="entry name" value="Methyltransferase, Cobalt-precorrin-4 Transmethylase, Domain 2"/>
    <property type="match status" value="1"/>
</dbReference>
<dbReference type="CDD" id="cd11646">
    <property type="entry name" value="Precorrin_3B_C17_MT"/>
    <property type="match status" value="1"/>
</dbReference>
<dbReference type="SUPFAM" id="SSF159672">
    <property type="entry name" value="CbiG N-terminal domain-like"/>
    <property type="match status" value="1"/>
</dbReference>
<dbReference type="InterPro" id="IPR051810">
    <property type="entry name" value="Precorrin_MeTrfase"/>
</dbReference>
<dbReference type="InterPro" id="IPR000878">
    <property type="entry name" value="4pyrrol_Mease"/>
</dbReference>
<dbReference type="InterPro" id="IPR014776">
    <property type="entry name" value="4pyrrole_Mease_sub2"/>
</dbReference>
<feature type="domain" description="Tetrapyrrole methylase" evidence="7">
    <location>
        <begin position="343"/>
        <end position="554"/>
    </location>
</feature>
<dbReference type="InterPro" id="IPR038029">
    <property type="entry name" value="GbiG_N_sf"/>
</dbReference>
<evidence type="ECO:0000256" key="1">
    <source>
        <dbReference type="ARBA" id="ARBA00004953"/>
    </source>
</evidence>
<evidence type="ECO:0000259" key="7">
    <source>
        <dbReference type="Pfam" id="PF00590"/>
    </source>
</evidence>
<dbReference type="InterPro" id="IPR021744">
    <property type="entry name" value="CbiG_N"/>
</dbReference>
<keyword evidence="5" id="KW-0949">S-adenosyl-L-methionine</keyword>
<dbReference type="Pfam" id="PF11760">
    <property type="entry name" value="CbiG_N"/>
    <property type="match status" value="1"/>
</dbReference>
<evidence type="ECO:0000313" key="11">
    <source>
        <dbReference type="Proteomes" id="UP000196655"/>
    </source>
</evidence>
<dbReference type="PANTHER" id="PTHR47036">
    <property type="entry name" value="COBALT-FACTOR III C(17)-METHYLTRANSFERASE-RELATED"/>
    <property type="match status" value="1"/>
</dbReference>
<keyword evidence="2" id="KW-0169">Cobalamin biosynthesis</keyword>
<evidence type="ECO:0000256" key="2">
    <source>
        <dbReference type="ARBA" id="ARBA00022573"/>
    </source>
</evidence>
<feature type="compositionally biased region" description="Basic and acidic residues" evidence="6">
    <location>
        <begin position="590"/>
        <end position="599"/>
    </location>
</feature>
<dbReference type="Pfam" id="PF00590">
    <property type="entry name" value="TP_methylase"/>
    <property type="match status" value="1"/>
</dbReference>
<keyword evidence="11" id="KW-1185">Reference proteome</keyword>
<dbReference type="GO" id="GO:0008168">
    <property type="term" value="F:methyltransferase activity"/>
    <property type="evidence" value="ECO:0007669"/>
    <property type="project" value="UniProtKB-KW"/>
</dbReference>
<evidence type="ECO:0000259" key="9">
    <source>
        <dbReference type="Pfam" id="PF11760"/>
    </source>
</evidence>
<dbReference type="InterPro" id="IPR036518">
    <property type="entry name" value="CobE/GbiG_C_sf"/>
</dbReference>
<gene>
    <name evidence="10" type="ORF">BWR60_31820</name>
</gene>
<dbReference type="Pfam" id="PF01890">
    <property type="entry name" value="CbiG_C"/>
    <property type="match status" value="1"/>
</dbReference>
<dbReference type="Gene3D" id="3.30.420.180">
    <property type="entry name" value="CobE/GbiG C-terminal domain"/>
    <property type="match status" value="1"/>
</dbReference>
<dbReference type="InterPro" id="IPR035996">
    <property type="entry name" value="4pyrrol_Methylase_sf"/>
</dbReference>
<dbReference type="RefSeq" id="WP_088156629.1">
    <property type="nucleotide sequence ID" value="NZ_NHON01000112.1"/>
</dbReference>
<organism evidence="10 11">
    <name type="scientific">Inquilinus limosus</name>
    <dbReference type="NCBI Taxonomy" id="171674"/>
    <lineage>
        <taxon>Bacteria</taxon>
        <taxon>Pseudomonadati</taxon>
        <taxon>Pseudomonadota</taxon>
        <taxon>Alphaproteobacteria</taxon>
        <taxon>Rhodospirillales</taxon>
        <taxon>Rhodospirillaceae</taxon>
        <taxon>Inquilinus</taxon>
    </lineage>
</organism>
<dbReference type="InterPro" id="IPR014777">
    <property type="entry name" value="4pyrrole_Mease_sub1"/>
</dbReference>
<accession>A0A211Z6A9</accession>
<dbReference type="AlphaFoldDB" id="A0A211Z6A9"/>
<dbReference type="STRING" id="1122125.GCA_000423185_04684"/>
<evidence type="ECO:0000256" key="6">
    <source>
        <dbReference type="SAM" id="MobiDB-lite"/>
    </source>
</evidence>
<protein>
    <submittedName>
        <fullName evidence="10">Precorrin-3B C(17)-methyltransferase</fullName>
    </submittedName>
</protein>
<feature type="domain" description="CobE/GbiG C-terminal" evidence="8">
    <location>
        <begin position="206"/>
        <end position="326"/>
    </location>
</feature>
<dbReference type="SUPFAM" id="SSF53790">
    <property type="entry name" value="Tetrapyrrole methylase"/>
    <property type="match status" value="1"/>
</dbReference>
<evidence type="ECO:0000256" key="5">
    <source>
        <dbReference type="ARBA" id="ARBA00022691"/>
    </source>
</evidence>
<dbReference type="Gene3D" id="3.40.50.11220">
    <property type="match status" value="1"/>
</dbReference>
<dbReference type="PANTHER" id="PTHR47036:SF1">
    <property type="entry name" value="COBALT-FACTOR III C(17)-METHYLTRANSFERASE-RELATED"/>
    <property type="match status" value="1"/>
</dbReference>
<feature type="domain" description="Cobalamin synthesis G N-terminal" evidence="9">
    <location>
        <begin position="47"/>
        <end position="126"/>
    </location>
</feature>
<evidence type="ECO:0000256" key="3">
    <source>
        <dbReference type="ARBA" id="ARBA00022603"/>
    </source>
</evidence>
<evidence type="ECO:0000313" key="10">
    <source>
        <dbReference type="EMBL" id="OWJ60790.1"/>
    </source>
</evidence>
<feature type="region of interest" description="Disordered" evidence="6">
    <location>
        <begin position="577"/>
        <end position="599"/>
    </location>
</feature>